<comment type="similarity">
    <text evidence="1 4">Belongs to the D-isomer specific 2-hydroxyacid dehydrogenase family.</text>
</comment>
<dbReference type="PROSITE" id="PS00065">
    <property type="entry name" value="D_2_HYDROXYACID_DH_1"/>
    <property type="match status" value="1"/>
</dbReference>
<dbReference type="Gene3D" id="3.40.50.720">
    <property type="entry name" value="NAD(P)-binding Rossmann-like Domain"/>
    <property type="match status" value="2"/>
</dbReference>
<keyword evidence="3" id="KW-0520">NAD</keyword>
<dbReference type="PROSITE" id="PS00671">
    <property type="entry name" value="D_2_HYDROXYACID_DH_3"/>
    <property type="match status" value="1"/>
</dbReference>
<proteinExistence type="inferred from homology"/>
<dbReference type="InterPro" id="IPR006139">
    <property type="entry name" value="D-isomer_2_OHA_DH_cat_dom"/>
</dbReference>
<dbReference type="InterPro" id="IPR050418">
    <property type="entry name" value="D-iso_2-hydroxyacid_DH_PdxB"/>
</dbReference>
<dbReference type="CDD" id="cd12162">
    <property type="entry name" value="2-Hacid_dh_4"/>
    <property type="match status" value="1"/>
</dbReference>
<reference evidence="7 8" key="1">
    <citation type="submission" date="2023-07" db="EMBL/GenBank/DDBJ databases">
        <title>Genomic Encyclopedia of Type Strains, Phase IV (KMG-IV): sequencing the most valuable type-strain genomes for metagenomic binning, comparative biology and taxonomic classification.</title>
        <authorList>
            <person name="Goeker M."/>
        </authorList>
    </citation>
    <scope>NUCLEOTIDE SEQUENCE [LARGE SCALE GENOMIC DNA]</scope>
    <source>
        <strain evidence="7 8">DSM 16784</strain>
    </source>
</reference>
<dbReference type="Pfam" id="PF00389">
    <property type="entry name" value="2-Hacid_dh"/>
    <property type="match status" value="1"/>
</dbReference>
<feature type="domain" description="D-isomer specific 2-hydroxyacid dehydrogenase NAD-binding" evidence="6">
    <location>
        <begin position="107"/>
        <end position="284"/>
    </location>
</feature>
<dbReference type="PANTHER" id="PTHR43761">
    <property type="entry name" value="D-ISOMER SPECIFIC 2-HYDROXYACID DEHYDROGENASE FAMILY PROTEIN (AFU_ORTHOLOGUE AFUA_1G13630)"/>
    <property type="match status" value="1"/>
</dbReference>
<evidence type="ECO:0000313" key="8">
    <source>
        <dbReference type="Proteomes" id="UP001230220"/>
    </source>
</evidence>
<evidence type="ECO:0000256" key="2">
    <source>
        <dbReference type="ARBA" id="ARBA00023002"/>
    </source>
</evidence>
<dbReference type="InterPro" id="IPR006140">
    <property type="entry name" value="D-isomer_DH_NAD-bd"/>
</dbReference>
<gene>
    <name evidence="7" type="ORF">J2S15_000361</name>
</gene>
<evidence type="ECO:0000313" key="7">
    <source>
        <dbReference type="EMBL" id="MDQ0359630.1"/>
    </source>
</evidence>
<evidence type="ECO:0000256" key="3">
    <source>
        <dbReference type="ARBA" id="ARBA00023027"/>
    </source>
</evidence>
<evidence type="ECO:0000256" key="4">
    <source>
        <dbReference type="RuleBase" id="RU003719"/>
    </source>
</evidence>
<dbReference type="InterPro" id="IPR029752">
    <property type="entry name" value="D-isomer_DH_CS1"/>
</dbReference>
<sequence>MKIVILDGYTLNPEDLDWSIFDNMGEVICYERTSPEDILARSKDADIIYTNKTPLNKEILENCPNLKFIGVLATGYDVVDLVTAKKQKIAVCNVPGYGTQTVSQYAIALLLEVCHHIGYHNKQVKNKEWSKNKDWCFWDYPMIELAGKTMGIIGFGNIGKATANIASALGMNIVYYDEYASAVEGSTSLSLDDLLSTSDVIALHCPLTKTTHELINKETLAKMKDSAILINNARGKLINEGDLAMALQNGQLYAAALDVTYEEPIADDNPLLKCENCLITPHISWATKEARSRIMETSLTNLQDFLEGKAINRVV</sequence>
<dbReference type="InterPro" id="IPR029753">
    <property type="entry name" value="D-isomer_DH_CS"/>
</dbReference>
<feature type="domain" description="D-isomer specific 2-hydroxyacid dehydrogenase catalytic" evidence="5">
    <location>
        <begin position="14"/>
        <end position="315"/>
    </location>
</feature>
<comment type="caution">
    <text evidence="7">The sequence shown here is derived from an EMBL/GenBank/DDBJ whole genome shotgun (WGS) entry which is preliminary data.</text>
</comment>
<dbReference type="PROSITE" id="PS00670">
    <property type="entry name" value="D_2_HYDROXYACID_DH_2"/>
    <property type="match status" value="1"/>
</dbReference>
<organism evidence="7 8">
    <name type="scientific">Breznakia pachnodae</name>
    <dbReference type="NCBI Taxonomy" id="265178"/>
    <lineage>
        <taxon>Bacteria</taxon>
        <taxon>Bacillati</taxon>
        <taxon>Bacillota</taxon>
        <taxon>Erysipelotrichia</taxon>
        <taxon>Erysipelotrichales</taxon>
        <taxon>Erysipelotrichaceae</taxon>
        <taxon>Breznakia</taxon>
    </lineage>
</organism>
<dbReference type="EMBL" id="JAUSUR010000001">
    <property type="protein sequence ID" value="MDQ0359630.1"/>
    <property type="molecule type" value="Genomic_DNA"/>
</dbReference>
<name>A0ABU0DZB1_9FIRM</name>
<dbReference type="PANTHER" id="PTHR43761:SF1">
    <property type="entry name" value="D-ISOMER SPECIFIC 2-HYDROXYACID DEHYDROGENASE CATALYTIC DOMAIN-CONTAINING PROTEIN-RELATED"/>
    <property type="match status" value="1"/>
</dbReference>
<dbReference type="SUPFAM" id="SSF51735">
    <property type="entry name" value="NAD(P)-binding Rossmann-fold domains"/>
    <property type="match status" value="1"/>
</dbReference>
<evidence type="ECO:0000259" key="5">
    <source>
        <dbReference type="Pfam" id="PF00389"/>
    </source>
</evidence>
<dbReference type="InterPro" id="IPR036291">
    <property type="entry name" value="NAD(P)-bd_dom_sf"/>
</dbReference>
<dbReference type="GO" id="GO:0008465">
    <property type="term" value="F:hydroxypyruvate reductase (NADH) activity"/>
    <property type="evidence" value="ECO:0007669"/>
    <property type="project" value="UniProtKB-EC"/>
</dbReference>
<dbReference type="Pfam" id="PF02826">
    <property type="entry name" value="2-Hacid_dh_C"/>
    <property type="match status" value="1"/>
</dbReference>
<accession>A0ABU0DZB1</accession>
<dbReference type="RefSeq" id="WP_307404907.1">
    <property type="nucleotide sequence ID" value="NZ_JAUSUR010000001.1"/>
</dbReference>
<evidence type="ECO:0000259" key="6">
    <source>
        <dbReference type="Pfam" id="PF02826"/>
    </source>
</evidence>
<dbReference type="Proteomes" id="UP001230220">
    <property type="component" value="Unassembled WGS sequence"/>
</dbReference>
<protein>
    <submittedName>
        <fullName evidence="7">Glycerate dehydrogenase</fullName>
        <ecNumber evidence="7">1.1.1.29</ecNumber>
    </submittedName>
</protein>
<keyword evidence="2 4" id="KW-0560">Oxidoreductase</keyword>
<dbReference type="EC" id="1.1.1.29" evidence="7"/>
<evidence type="ECO:0000256" key="1">
    <source>
        <dbReference type="ARBA" id="ARBA00005854"/>
    </source>
</evidence>
<keyword evidence="8" id="KW-1185">Reference proteome</keyword>
<dbReference type="SUPFAM" id="SSF52283">
    <property type="entry name" value="Formate/glycerate dehydrogenase catalytic domain-like"/>
    <property type="match status" value="1"/>
</dbReference>